<dbReference type="AlphaFoldDB" id="A0A919Q7W7"/>
<sequence>MTQRIRLATQQDAPALARVQKASQQAAFRGLLTNEYLDSLDPGALTKTWEDLLTRFREPLAGTLIAEQTNLIVGYSRFYPTDDEDDDPTQVGMIGSLYTLPDVWGTGTGKTLITASLTAMTSAGYTQSSLWVLEGNTRARSFYERNGWHHDGTTTVDRNGGLPAPKLRYRINLTA</sequence>
<evidence type="ECO:0000256" key="2">
    <source>
        <dbReference type="ARBA" id="ARBA00023315"/>
    </source>
</evidence>
<comment type="caution">
    <text evidence="4">The sequence shown here is derived from an EMBL/GenBank/DDBJ whole genome shotgun (WGS) entry which is preliminary data.</text>
</comment>
<dbReference type="PROSITE" id="PS51186">
    <property type="entry name" value="GNAT"/>
    <property type="match status" value="1"/>
</dbReference>
<dbReference type="Pfam" id="PF00583">
    <property type="entry name" value="Acetyltransf_1"/>
    <property type="match status" value="1"/>
</dbReference>
<dbReference type="EMBL" id="BOOA01000003">
    <property type="protein sequence ID" value="GIH22305.1"/>
    <property type="molecule type" value="Genomic_DNA"/>
</dbReference>
<accession>A0A919Q7W7</accession>
<gene>
    <name evidence="4" type="ORF">Aph01nite_06150</name>
</gene>
<reference evidence="4" key="1">
    <citation type="submission" date="2021-01" db="EMBL/GenBank/DDBJ databases">
        <title>Whole genome shotgun sequence of Acrocarpospora phusangensis NBRC 108782.</title>
        <authorList>
            <person name="Komaki H."/>
            <person name="Tamura T."/>
        </authorList>
    </citation>
    <scope>NUCLEOTIDE SEQUENCE</scope>
    <source>
        <strain evidence="4">NBRC 108782</strain>
    </source>
</reference>
<dbReference type="InterPro" id="IPR016181">
    <property type="entry name" value="Acyl_CoA_acyltransferase"/>
</dbReference>
<evidence type="ECO:0000313" key="5">
    <source>
        <dbReference type="Proteomes" id="UP000640052"/>
    </source>
</evidence>
<dbReference type="RefSeq" id="WP_204039152.1">
    <property type="nucleotide sequence ID" value="NZ_BOOA01000003.1"/>
</dbReference>
<name>A0A919Q7W7_9ACTN</name>
<dbReference type="CDD" id="cd04301">
    <property type="entry name" value="NAT_SF"/>
    <property type="match status" value="1"/>
</dbReference>
<keyword evidence="1" id="KW-0808">Transferase</keyword>
<proteinExistence type="predicted"/>
<evidence type="ECO:0000256" key="1">
    <source>
        <dbReference type="ARBA" id="ARBA00022679"/>
    </source>
</evidence>
<evidence type="ECO:0000313" key="4">
    <source>
        <dbReference type="EMBL" id="GIH22305.1"/>
    </source>
</evidence>
<organism evidence="4 5">
    <name type="scientific">Acrocarpospora phusangensis</name>
    <dbReference type="NCBI Taxonomy" id="1070424"/>
    <lineage>
        <taxon>Bacteria</taxon>
        <taxon>Bacillati</taxon>
        <taxon>Actinomycetota</taxon>
        <taxon>Actinomycetes</taxon>
        <taxon>Streptosporangiales</taxon>
        <taxon>Streptosporangiaceae</taxon>
        <taxon>Acrocarpospora</taxon>
    </lineage>
</organism>
<keyword evidence="2" id="KW-0012">Acyltransferase</keyword>
<keyword evidence="5" id="KW-1185">Reference proteome</keyword>
<dbReference type="InterPro" id="IPR000182">
    <property type="entry name" value="GNAT_dom"/>
</dbReference>
<dbReference type="SUPFAM" id="SSF55729">
    <property type="entry name" value="Acyl-CoA N-acyltransferases (Nat)"/>
    <property type="match status" value="1"/>
</dbReference>
<dbReference type="Gene3D" id="3.40.630.30">
    <property type="match status" value="1"/>
</dbReference>
<dbReference type="InterPro" id="IPR050832">
    <property type="entry name" value="Bact_Acetyltransf"/>
</dbReference>
<feature type="domain" description="N-acetyltransferase" evidence="3">
    <location>
        <begin position="3"/>
        <end position="174"/>
    </location>
</feature>
<dbReference type="PANTHER" id="PTHR43877">
    <property type="entry name" value="AMINOALKYLPHOSPHONATE N-ACETYLTRANSFERASE-RELATED-RELATED"/>
    <property type="match status" value="1"/>
</dbReference>
<protein>
    <submittedName>
        <fullName evidence="4">N-acetyltransferase</fullName>
    </submittedName>
</protein>
<dbReference type="Proteomes" id="UP000640052">
    <property type="component" value="Unassembled WGS sequence"/>
</dbReference>
<evidence type="ECO:0000259" key="3">
    <source>
        <dbReference type="PROSITE" id="PS51186"/>
    </source>
</evidence>
<dbReference type="GO" id="GO:0016747">
    <property type="term" value="F:acyltransferase activity, transferring groups other than amino-acyl groups"/>
    <property type="evidence" value="ECO:0007669"/>
    <property type="project" value="InterPro"/>
</dbReference>